<reference evidence="2" key="1">
    <citation type="submission" date="2016-11" db="UniProtKB">
        <authorList>
            <consortium name="WormBaseParasite"/>
        </authorList>
    </citation>
    <scope>IDENTIFICATION</scope>
</reference>
<evidence type="ECO:0000313" key="2">
    <source>
        <dbReference type="WBParaSite" id="Csp11.Scaffold630.g21431.t1"/>
    </source>
</evidence>
<proteinExistence type="predicted"/>
<organism evidence="1 2">
    <name type="scientific">Caenorhabditis tropicalis</name>
    <dbReference type="NCBI Taxonomy" id="1561998"/>
    <lineage>
        <taxon>Eukaryota</taxon>
        <taxon>Metazoa</taxon>
        <taxon>Ecdysozoa</taxon>
        <taxon>Nematoda</taxon>
        <taxon>Chromadorea</taxon>
        <taxon>Rhabditida</taxon>
        <taxon>Rhabditina</taxon>
        <taxon>Rhabditomorpha</taxon>
        <taxon>Rhabditoidea</taxon>
        <taxon>Rhabditidae</taxon>
        <taxon>Peloderinae</taxon>
        <taxon>Caenorhabditis</taxon>
    </lineage>
</organism>
<sequence>MKSFENYSQINVAVPRYSKPLPEKFDAPQIESDFRQFQERHLQVTPKRFVINPEKGTRFRIKSLSKYTQDVIVTCHSFLFEIKKARRQIGVTSQWFHVFGKDQEKEFEIGMKGDENLDHCEIPFAAGFLEITHYKSRIAGSSSRPKRFDTDREWGIEGTKLLIRTASHSWHYHGYYMDRLEAETETDGIRKRKIRFAKHFYKKAVEEERKKIEKSHGGLQMMVR</sequence>
<evidence type="ECO:0000313" key="1">
    <source>
        <dbReference type="Proteomes" id="UP000095282"/>
    </source>
</evidence>
<name>A0A1I7V1D7_9PELO</name>
<dbReference type="WBParaSite" id="Csp11.Scaffold630.g21431.t1">
    <property type="protein sequence ID" value="Csp11.Scaffold630.g21431.t1"/>
    <property type="gene ID" value="Csp11.Scaffold630.g21431"/>
</dbReference>
<keyword evidence="1" id="KW-1185">Reference proteome</keyword>
<dbReference type="Proteomes" id="UP000095282">
    <property type="component" value="Unplaced"/>
</dbReference>
<protein>
    <submittedName>
        <fullName evidence="2">Movement protein</fullName>
    </submittedName>
</protein>
<accession>A0A1I7V1D7</accession>
<dbReference type="AlphaFoldDB" id="A0A1I7V1D7"/>
<dbReference type="eggNOG" id="ENOG502TIYH">
    <property type="taxonomic scope" value="Eukaryota"/>
</dbReference>